<keyword evidence="1" id="KW-0812">Transmembrane</keyword>
<evidence type="ECO:0000256" key="1">
    <source>
        <dbReference type="SAM" id="Phobius"/>
    </source>
</evidence>
<evidence type="ECO:0000313" key="2">
    <source>
        <dbReference type="EMBL" id="MEY8661538.1"/>
    </source>
</evidence>
<dbReference type="EMBL" id="JBCLUF010000003">
    <property type="protein sequence ID" value="MEY8661538.1"/>
    <property type="molecule type" value="Genomic_DNA"/>
</dbReference>
<protein>
    <recommendedName>
        <fullName evidence="4">PrgI family protein</fullName>
    </recommendedName>
</protein>
<feature type="transmembrane region" description="Helical" evidence="1">
    <location>
        <begin position="21"/>
        <end position="40"/>
    </location>
</feature>
<reference evidence="2 3" key="1">
    <citation type="submission" date="2024-03" db="EMBL/GenBank/DDBJ databases">
        <title>Mouse gut bacterial collection (mGBC) of GemPharmatech.</title>
        <authorList>
            <person name="He Y."/>
            <person name="Dong L."/>
            <person name="Wu D."/>
            <person name="Gao X."/>
            <person name="Lin Z."/>
        </authorList>
    </citation>
    <scope>NUCLEOTIDE SEQUENCE [LARGE SCALE GENOMIC DNA]</scope>
    <source>
        <strain evidence="2 3">15-30</strain>
    </source>
</reference>
<keyword evidence="1" id="KW-0472">Membrane</keyword>
<gene>
    <name evidence="2" type="ORF">AALT52_01315</name>
</gene>
<name>A0ABV4DN19_9LACO</name>
<organism evidence="2 3">
    <name type="scientific">Ligilactobacillus faecis</name>
    <dbReference type="NCBI Taxonomy" id="762833"/>
    <lineage>
        <taxon>Bacteria</taxon>
        <taxon>Bacillati</taxon>
        <taxon>Bacillota</taxon>
        <taxon>Bacilli</taxon>
        <taxon>Lactobacillales</taxon>
        <taxon>Lactobacillaceae</taxon>
        <taxon>Ligilactobacillus</taxon>
    </lineage>
</organism>
<sequence length="276" mass="32109">MDRDVDLDNKIYSLKRKVSTRVVLTVIMAIIVGMLLLFKTSIGKGGLLWTGSFIISYVWLIYISCFRTPTDDFKYTYLWVIGKYFSKSNRYVSTRNTSKIYPIEKLLNLEDQDFSDGYIHFKDGDIGELIEVTGMASRLMFLEDQDVVLYDTVNFYRGLETQWVLIFDTLVSPQRVETQLDYIRTQKANLNPIFRDTGVETLLDRKEEKLGTVVGKSYESIRQYMILKTTSIDEISRFENRLNDTVINTTYLKDARRVDDSKELYNYFLGVFGSNG</sequence>
<accession>A0ABV4DN19</accession>
<keyword evidence="3" id="KW-1185">Reference proteome</keyword>
<comment type="caution">
    <text evidence="2">The sequence shown here is derived from an EMBL/GenBank/DDBJ whole genome shotgun (WGS) entry which is preliminary data.</text>
</comment>
<evidence type="ECO:0008006" key="4">
    <source>
        <dbReference type="Google" id="ProtNLM"/>
    </source>
</evidence>
<evidence type="ECO:0000313" key="3">
    <source>
        <dbReference type="Proteomes" id="UP001565236"/>
    </source>
</evidence>
<feature type="transmembrane region" description="Helical" evidence="1">
    <location>
        <begin position="46"/>
        <end position="65"/>
    </location>
</feature>
<dbReference type="Proteomes" id="UP001565236">
    <property type="component" value="Unassembled WGS sequence"/>
</dbReference>
<keyword evidence="1" id="KW-1133">Transmembrane helix</keyword>
<proteinExistence type="predicted"/>